<evidence type="ECO:0000313" key="1">
    <source>
        <dbReference type="Ensembl" id="ENSXCOP00000017574.1"/>
    </source>
</evidence>
<proteinExistence type="predicted"/>
<keyword evidence="2" id="KW-1185">Reference proteome</keyword>
<reference evidence="1" key="1">
    <citation type="submission" date="2025-08" db="UniProtKB">
        <authorList>
            <consortium name="Ensembl"/>
        </authorList>
    </citation>
    <scope>IDENTIFICATION</scope>
</reference>
<protein>
    <submittedName>
        <fullName evidence="1">Uncharacterized protein</fullName>
    </submittedName>
</protein>
<reference evidence="1" key="2">
    <citation type="submission" date="2025-09" db="UniProtKB">
        <authorList>
            <consortium name="Ensembl"/>
        </authorList>
    </citation>
    <scope>IDENTIFICATION</scope>
</reference>
<dbReference type="GeneTree" id="ENSGT01120000276573"/>
<accession>A0A3B5MCZ7</accession>
<dbReference type="Proteomes" id="UP000261380">
    <property type="component" value="Unplaced"/>
</dbReference>
<dbReference type="Ensembl" id="ENSXCOT00000017797.1">
    <property type="protein sequence ID" value="ENSXCOP00000017574.1"/>
    <property type="gene ID" value="ENSXCOG00000013254.1"/>
</dbReference>
<sequence>MNLCGVPPSTAISFKCRSGRCSLSKAFCSTISTFLLPSVFTCCFSIKLSFGDKT</sequence>
<evidence type="ECO:0000313" key="2">
    <source>
        <dbReference type="Proteomes" id="UP000261380"/>
    </source>
</evidence>
<organism evidence="1 2">
    <name type="scientific">Xiphophorus couchianus</name>
    <name type="common">Monterrey platyfish</name>
    <dbReference type="NCBI Taxonomy" id="32473"/>
    <lineage>
        <taxon>Eukaryota</taxon>
        <taxon>Metazoa</taxon>
        <taxon>Chordata</taxon>
        <taxon>Craniata</taxon>
        <taxon>Vertebrata</taxon>
        <taxon>Euteleostomi</taxon>
        <taxon>Actinopterygii</taxon>
        <taxon>Neopterygii</taxon>
        <taxon>Teleostei</taxon>
        <taxon>Neoteleostei</taxon>
        <taxon>Acanthomorphata</taxon>
        <taxon>Ovalentaria</taxon>
        <taxon>Atherinomorphae</taxon>
        <taxon>Cyprinodontiformes</taxon>
        <taxon>Poeciliidae</taxon>
        <taxon>Poeciliinae</taxon>
        <taxon>Xiphophorus</taxon>
    </lineage>
</organism>
<dbReference type="AlphaFoldDB" id="A0A3B5MCZ7"/>
<name>A0A3B5MCZ7_9TELE</name>